<dbReference type="GO" id="GO:0005634">
    <property type="term" value="C:nucleus"/>
    <property type="evidence" value="ECO:0007669"/>
    <property type="project" value="TreeGrafter"/>
</dbReference>
<dbReference type="OMA" id="SHVEQVF"/>
<dbReference type="GO" id="GO:0005737">
    <property type="term" value="C:cytoplasm"/>
    <property type="evidence" value="ECO:0007669"/>
    <property type="project" value="TreeGrafter"/>
</dbReference>
<dbReference type="KEGG" id="aplc:110973675"/>
<evidence type="ECO:0000313" key="2">
    <source>
        <dbReference type="RefSeq" id="XP_022080360.1"/>
    </source>
</evidence>
<proteinExistence type="predicted"/>
<name>A0A8B7XK79_ACAPL</name>
<dbReference type="RefSeq" id="XP_022080360.1">
    <property type="nucleotide sequence ID" value="XM_022224668.1"/>
</dbReference>
<dbReference type="Pfam" id="PF15011">
    <property type="entry name" value="CA109-like"/>
    <property type="match status" value="1"/>
</dbReference>
<dbReference type="PANTHER" id="PTHR16234">
    <property type="entry name" value="SIMILAR TO HYPOTHETICAL PROTEIN FLJ20508"/>
    <property type="match status" value="1"/>
</dbReference>
<protein>
    <submittedName>
        <fullName evidence="2">Uncharacterized protein C1orf109-like isoform X1</fullName>
    </submittedName>
</protein>
<accession>A0A8B7XK79</accession>
<dbReference type="InterPro" id="IPR029159">
    <property type="entry name" value="CA109-like"/>
</dbReference>
<gene>
    <name evidence="2" type="primary">LOC110973675</name>
</gene>
<dbReference type="Proteomes" id="UP000694845">
    <property type="component" value="Unplaced"/>
</dbReference>
<dbReference type="AlphaFoldDB" id="A0A8B7XK79"/>
<dbReference type="GeneID" id="110973675"/>
<organism evidence="1 2">
    <name type="scientific">Acanthaster planci</name>
    <name type="common">Crown-of-thorns starfish</name>
    <dbReference type="NCBI Taxonomy" id="133434"/>
    <lineage>
        <taxon>Eukaryota</taxon>
        <taxon>Metazoa</taxon>
        <taxon>Echinodermata</taxon>
        <taxon>Eleutherozoa</taxon>
        <taxon>Asterozoa</taxon>
        <taxon>Asteroidea</taxon>
        <taxon>Valvatacea</taxon>
        <taxon>Valvatida</taxon>
        <taxon>Acanthasteridae</taxon>
        <taxon>Acanthaster</taxon>
    </lineage>
</organism>
<dbReference type="PANTHER" id="PTHR16234:SF5">
    <property type="entry name" value="AFG2-INTERACTING RIBOSOME MATURATION FACTOR"/>
    <property type="match status" value="1"/>
</dbReference>
<sequence length="209" mass="24102">MSSAHETVTSDSEETILKQLRRSFKMVSQQAAVWQEASDCSASLVRSLANHAEQLQCCHSACRDGCRDVLQQFPDLHERLEFKLLKSMEVILSRLNAHLLTMEEVCKKHSQHSAYSLGAYHNHYREVGVAKVLARSATWPSIADMLQWLADVNSLYRRLYAEKQWLYDTISYDKLHEMQSLASRWQRNDVKLSAVKSVLAHVAFFMEDR</sequence>
<reference evidence="2" key="1">
    <citation type="submission" date="2025-08" db="UniProtKB">
        <authorList>
            <consortium name="RefSeq"/>
        </authorList>
    </citation>
    <scope>IDENTIFICATION</scope>
</reference>
<keyword evidence="1" id="KW-1185">Reference proteome</keyword>
<dbReference type="OrthoDB" id="6605214at2759"/>
<evidence type="ECO:0000313" key="1">
    <source>
        <dbReference type="Proteomes" id="UP000694845"/>
    </source>
</evidence>